<feature type="compositionally biased region" description="Acidic residues" evidence="4">
    <location>
        <begin position="497"/>
        <end position="517"/>
    </location>
</feature>
<feature type="signal peptide" evidence="5">
    <location>
        <begin position="1"/>
        <end position="21"/>
    </location>
</feature>
<keyword evidence="3 5" id="KW-0732">Signal</keyword>
<evidence type="ECO:0000259" key="8">
    <source>
        <dbReference type="Pfam" id="PF13860"/>
    </source>
</evidence>
<dbReference type="InterPro" id="IPR006626">
    <property type="entry name" value="PbH1"/>
</dbReference>
<dbReference type="InterPro" id="IPR013783">
    <property type="entry name" value="Ig-like_fold"/>
</dbReference>
<feature type="region of interest" description="Disordered" evidence="4">
    <location>
        <begin position="496"/>
        <end position="520"/>
    </location>
</feature>
<dbReference type="InterPro" id="IPR025965">
    <property type="entry name" value="FlgD/Vpr_Ig-like"/>
</dbReference>
<dbReference type="Pfam" id="PF10342">
    <property type="entry name" value="Kre9_KNH"/>
    <property type="match status" value="1"/>
</dbReference>
<dbReference type="InterPro" id="IPR011050">
    <property type="entry name" value="Pectin_lyase_fold/virulence"/>
</dbReference>
<dbReference type="NCBIfam" id="TIGR04183">
    <property type="entry name" value="Por_Secre_tail"/>
    <property type="match status" value="1"/>
</dbReference>
<dbReference type="SUPFAM" id="SSF51126">
    <property type="entry name" value="Pectin lyase-like"/>
    <property type="match status" value="2"/>
</dbReference>
<dbReference type="InterPro" id="IPR052052">
    <property type="entry name" value="Polysaccharide_Lyase_9"/>
</dbReference>
<feature type="domain" description="FlgD/Vpr Ig-like" evidence="8">
    <location>
        <begin position="1604"/>
        <end position="1656"/>
    </location>
</feature>
<dbReference type="InterPro" id="IPR012334">
    <property type="entry name" value="Pectin_lyas_fold"/>
</dbReference>
<dbReference type="SMART" id="SM00710">
    <property type="entry name" value="PbH1"/>
    <property type="match status" value="6"/>
</dbReference>
<feature type="domain" description="Right handed beta helix" evidence="7">
    <location>
        <begin position="740"/>
        <end position="903"/>
    </location>
</feature>
<evidence type="ECO:0000256" key="5">
    <source>
        <dbReference type="SAM" id="SignalP"/>
    </source>
</evidence>
<dbReference type="GO" id="GO:0016837">
    <property type="term" value="F:carbon-oxygen lyase activity, acting on polysaccharides"/>
    <property type="evidence" value="ECO:0007669"/>
    <property type="project" value="TreeGrafter"/>
</dbReference>
<evidence type="ECO:0000313" key="9">
    <source>
        <dbReference type="EMBL" id="AGO87897.1"/>
    </source>
</evidence>
<dbReference type="Gene3D" id="2.160.20.10">
    <property type="entry name" value="Single-stranded right-handed beta-helix, Pectin lyase-like"/>
    <property type="match status" value="2"/>
</dbReference>
<dbReference type="InterPro" id="IPR039448">
    <property type="entry name" value="Beta_helix"/>
</dbReference>
<dbReference type="InterPro" id="IPR018466">
    <property type="entry name" value="Kre9/Knh1-like_N"/>
</dbReference>
<dbReference type="GO" id="GO:0005576">
    <property type="term" value="C:extracellular region"/>
    <property type="evidence" value="ECO:0007669"/>
    <property type="project" value="UniProtKB-SubCell"/>
</dbReference>
<dbReference type="Pfam" id="PF13229">
    <property type="entry name" value="Beta_helix"/>
    <property type="match status" value="1"/>
</dbReference>
<dbReference type="PANTHER" id="PTHR40088">
    <property type="entry name" value="PECTATE LYASE (EUROFUNG)"/>
    <property type="match status" value="1"/>
</dbReference>
<sequence>MMKIYAILFMVILFCTISAQDCNTAETSTGTGSISYPSPGVVLEQGTSINITWDYTGGGQCHLFLYENNTYVSDIYTFATNDGEYSWTVSNELSDSECYQIVVGYHWNGSSPGNLPNTSYDYIVSDYFTIGVELYNGPTWYISTNGSDSNDGSEENPFATIQNGIDVSSDGDTVLVQPGTYTGYTEIDKNNLTLASQFLYNSNDSLIQQTILRNDDTVYDNDRVIVFDDGVQSISIIGFTIQDGHAANGLNGGAMYMNNSDDILIDHCVFKNNQSESSDIGSQNGYGGAISITSSNCAISNTIFENNNAKHGGAIALLSQDDKTLNIDSCAFNNNTTTTDIGSDIYIFQGNILTININNSTFFNSVEPIVNEMGGGSTTINIFKTVFYNVDDIIILKNNSTTNANFTNCTLSTIGNSASSGGNGSGNLIAKNCIFYPYVGNVGYDIHDFFRGFSNYSVSYSLTYYDGDWNFEADPLFNDPNNGDLTLQWDSPCIDAGDPDLDGDGEDYTTDTDDQDPDGTRMDMGAYPFDQTPLPNALYVSSDTLNFGTSTDTLSLVIGNVGLDSIGWTITEDISWLDITYNRSTLDTITITVDRTGLSLEDTHEGNLYIESNLGNDTVFVTLQVPYLGPVWHVSTSGSDSDNGSSLYPFSTIQHGIDVSSDGDTVLVQLGTYVENINYNGKNIVVGSLYLTTNDTSYISSTIIDGNQSGSVVTFESGEDSTAVLSGFTITNGVATNGGGIYLNGSNPTIENLFISNNSGELVSIGHGGGIYLNNSNAYFRNVIIESNSAWDGGGVHCSGSNPTFYQSIIKNNSASRDGGGIRLANSEPIFIKSIIANNTANTNGWEGIGGGGLFCDSNSNPMLLNTNLFGNSAFDGHAFYLYYSQAKLVNCILWNNTINGINWSVDITYSDVQGGWGGTGNVNVDPFFINSGTFDFNLLENSPCIDAGDPDLDGDGYIWEDDTHDQDPDGTRMDMGAFYYDQSDLESPTVLISNLPESIGTNDDLVVVWSATDNMDLEMAQIYFSNDSLQSIDSVASLAAETGEYLFSVPDSVLSINAAFIIEVFDGWGNSARDTSNFFSIYDNTLPEILIHSPVEGFSVAEYDTIHVVWEATDNIEMDSVEVYFSNGGEFGYEGKVQYEAEFNFIVPSGVTDSAQIKLIAQDVYGNTGEVLSELFSVTDNTPPTINLITPTSGATTGIGDQLTITWNDSDNVGVETISLYYKTNGDWVSMTEDAPNVNEYDWFVPNEPTDNLQLRLIAFDAVGFSDTSKVENISIEIAYPVMVNPAFWSNIHFKSQEFIFNFSQALDSNTVTEETVQFQSSHSDLSPSISYIDSSLSIKVYFENGLVSMDTLSISFSSDISNIYGYPLDGNHDGVGGDGITVEFYTSMLGDYDGDYTISVEDVVQFITHWNNENYEQELGPFSGAIPYVSVNSDNNYNIEDMSAFALMWNWYYSNHNILFTEYEDTGLIPAYETTPDSILIELPDNLTAYQVQIQYTPGTLFITKPNGEESLLLTHDEKEIGVFTLMGEPGGTKLAIPIEIRGHNVDISVSYKGVNGDGIISGQSTHRITIENIPIEYSLYANYPNPFNPVTRIDYGLPEENHVTMIIYDIMGREIKTLVNNIQTAGYKSIIWDGTNTFGNSVSAGMYFYAIQAGDFRQVRKMVLLK</sequence>
<protein>
    <submittedName>
        <fullName evidence="9">Uncharacterized protein</fullName>
    </submittedName>
</protein>
<proteinExistence type="predicted"/>
<evidence type="ECO:0000259" key="7">
    <source>
        <dbReference type="Pfam" id="PF13229"/>
    </source>
</evidence>
<evidence type="ECO:0000256" key="1">
    <source>
        <dbReference type="ARBA" id="ARBA00004613"/>
    </source>
</evidence>
<dbReference type="PANTHER" id="PTHR40088:SF2">
    <property type="entry name" value="SECRETED SUGAR HYDROLASE"/>
    <property type="match status" value="1"/>
</dbReference>
<comment type="subcellular location">
    <subcellularLocation>
        <location evidence="1">Secreted</location>
    </subcellularLocation>
</comment>
<reference evidence="9" key="1">
    <citation type="journal article" date="2014" name="ISME J.">
        <title>Genomic properties of Marine Group A bacteria indicate a role in the marine sulfur cycle.</title>
        <authorList>
            <person name="Wright J.J."/>
            <person name="Mewis K."/>
            <person name="Hanson N.W."/>
            <person name="Konwar K.M."/>
            <person name="Maas K.R."/>
            <person name="Hallam S.J."/>
        </authorList>
    </citation>
    <scope>NUCLEOTIDE SEQUENCE</scope>
</reference>
<evidence type="ECO:0000259" key="6">
    <source>
        <dbReference type="Pfam" id="PF10342"/>
    </source>
</evidence>
<dbReference type="Gene3D" id="2.60.40.4070">
    <property type="match status" value="1"/>
</dbReference>
<feature type="domain" description="Yeast cell wall synthesis Kre9/Knh1-like N-terminal" evidence="6">
    <location>
        <begin position="37"/>
        <end position="102"/>
    </location>
</feature>
<organism evidence="9">
    <name type="scientific">uncultured bacterium FPPS_57A9</name>
    <dbReference type="NCBI Taxonomy" id="1343847"/>
    <lineage>
        <taxon>Bacteria</taxon>
        <taxon>environmental samples</taxon>
    </lineage>
</organism>
<dbReference type="Pfam" id="PF13860">
    <property type="entry name" value="FlgD_ig"/>
    <property type="match status" value="1"/>
</dbReference>
<evidence type="ECO:0000256" key="4">
    <source>
        <dbReference type="SAM" id="MobiDB-lite"/>
    </source>
</evidence>
<evidence type="ECO:0000256" key="2">
    <source>
        <dbReference type="ARBA" id="ARBA00022525"/>
    </source>
</evidence>
<name>S4W481_9BACT</name>
<dbReference type="EMBL" id="KF170418">
    <property type="protein sequence ID" value="AGO87897.1"/>
    <property type="molecule type" value="Genomic_DNA"/>
</dbReference>
<keyword evidence="2" id="KW-0964">Secreted</keyword>
<feature type="chain" id="PRO_5004533681" evidence="5">
    <location>
        <begin position="22"/>
        <end position="1669"/>
    </location>
</feature>
<dbReference type="InterPro" id="IPR026444">
    <property type="entry name" value="Secre_tail"/>
</dbReference>
<dbReference type="Gene3D" id="2.60.40.10">
    <property type="entry name" value="Immunoglobulins"/>
    <property type="match status" value="2"/>
</dbReference>
<evidence type="ECO:0000256" key="3">
    <source>
        <dbReference type="ARBA" id="ARBA00022729"/>
    </source>
</evidence>
<accession>S4W481</accession>